<accession>A0AA94L2U0</accession>
<evidence type="ECO:0000256" key="2">
    <source>
        <dbReference type="ARBA" id="ARBA00022723"/>
    </source>
</evidence>
<dbReference type="InterPro" id="IPR009056">
    <property type="entry name" value="Cyt_c-like_dom"/>
</dbReference>
<dbReference type="Proteomes" id="UP000182680">
    <property type="component" value="Unassembled WGS sequence"/>
</dbReference>
<protein>
    <submittedName>
        <fullName evidence="7">Cytochrome c553</fullName>
    </submittedName>
</protein>
<gene>
    <name evidence="7" type="ORF">SAMN02910291_02086</name>
</gene>
<dbReference type="AlphaFoldDB" id="A0AA94L2U0"/>
<evidence type="ECO:0000313" key="8">
    <source>
        <dbReference type="Proteomes" id="UP000182680"/>
    </source>
</evidence>
<dbReference type="RefSeq" id="WP_012625083.1">
    <property type="nucleotide sequence ID" value="NZ_FPIW01000043.1"/>
</dbReference>
<dbReference type="GO" id="GO:0020037">
    <property type="term" value="F:heme binding"/>
    <property type="evidence" value="ECO:0007669"/>
    <property type="project" value="InterPro"/>
</dbReference>
<name>A0AA94L2U0_DESDE</name>
<keyword evidence="1 4" id="KW-0349">Heme</keyword>
<evidence type="ECO:0000313" key="7">
    <source>
        <dbReference type="EMBL" id="SFW61064.1"/>
    </source>
</evidence>
<reference evidence="8" key="1">
    <citation type="submission" date="2016-11" db="EMBL/GenBank/DDBJ databases">
        <authorList>
            <person name="Jaros S."/>
            <person name="Januszkiewicz K."/>
            <person name="Wedrychowicz H."/>
        </authorList>
    </citation>
    <scope>NUCLEOTIDE SEQUENCE [LARGE SCALE GENOMIC DNA]</scope>
    <source>
        <strain evidence="8">DSM 7057</strain>
    </source>
</reference>
<keyword evidence="5" id="KW-0732">Signal</keyword>
<evidence type="ECO:0000256" key="3">
    <source>
        <dbReference type="ARBA" id="ARBA00023004"/>
    </source>
</evidence>
<keyword evidence="3 4" id="KW-0408">Iron</keyword>
<dbReference type="SUPFAM" id="SSF46626">
    <property type="entry name" value="Cytochrome c"/>
    <property type="match status" value="1"/>
</dbReference>
<dbReference type="GO" id="GO:0009055">
    <property type="term" value="F:electron transfer activity"/>
    <property type="evidence" value="ECO:0007669"/>
    <property type="project" value="InterPro"/>
</dbReference>
<dbReference type="Gene3D" id="1.10.760.10">
    <property type="entry name" value="Cytochrome c-like domain"/>
    <property type="match status" value="1"/>
</dbReference>
<keyword evidence="2 4" id="KW-0479">Metal-binding</keyword>
<comment type="caution">
    <text evidence="7">The sequence shown here is derived from an EMBL/GenBank/DDBJ whole genome shotgun (WGS) entry which is preliminary data.</text>
</comment>
<evidence type="ECO:0000256" key="1">
    <source>
        <dbReference type="ARBA" id="ARBA00022617"/>
    </source>
</evidence>
<sequence length="103" mass="10979">MKKYLQYGAFALAAALLLSGIQPATAQDKEQDGAKLYTALCASCHTPTPGKMMGKPVDGLVAGMEKVKNMESPTGPLIKMKAVLAPLTEAQIKNIAEYLNQLK</sequence>
<dbReference type="PROSITE" id="PS51007">
    <property type="entry name" value="CYTC"/>
    <property type="match status" value="1"/>
</dbReference>
<dbReference type="Pfam" id="PF13442">
    <property type="entry name" value="Cytochrome_CBB3"/>
    <property type="match status" value="1"/>
</dbReference>
<dbReference type="GO" id="GO:0046872">
    <property type="term" value="F:metal ion binding"/>
    <property type="evidence" value="ECO:0007669"/>
    <property type="project" value="UniProtKB-KW"/>
</dbReference>
<feature type="chain" id="PRO_5041708069" evidence="5">
    <location>
        <begin position="27"/>
        <end position="103"/>
    </location>
</feature>
<evidence type="ECO:0000256" key="4">
    <source>
        <dbReference type="PROSITE-ProRule" id="PRU00433"/>
    </source>
</evidence>
<dbReference type="EMBL" id="FPIW01000043">
    <property type="protein sequence ID" value="SFW61064.1"/>
    <property type="molecule type" value="Genomic_DNA"/>
</dbReference>
<evidence type="ECO:0000259" key="6">
    <source>
        <dbReference type="PROSITE" id="PS51007"/>
    </source>
</evidence>
<dbReference type="InterPro" id="IPR036909">
    <property type="entry name" value="Cyt_c-like_dom_sf"/>
</dbReference>
<feature type="domain" description="Cytochrome c" evidence="6">
    <location>
        <begin position="28"/>
        <end position="103"/>
    </location>
</feature>
<feature type="signal peptide" evidence="5">
    <location>
        <begin position="1"/>
        <end position="26"/>
    </location>
</feature>
<proteinExistence type="predicted"/>
<evidence type="ECO:0000256" key="5">
    <source>
        <dbReference type="SAM" id="SignalP"/>
    </source>
</evidence>
<organism evidence="7 8">
    <name type="scientific">Desulfovibrio desulfuricans</name>
    <dbReference type="NCBI Taxonomy" id="876"/>
    <lineage>
        <taxon>Bacteria</taxon>
        <taxon>Pseudomonadati</taxon>
        <taxon>Thermodesulfobacteriota</taxon>
        <taxon>Desulfovibrionia</taxon>
        <taxon>Desulfovibrionales</taxon>
        <taxon>Desulfovibrionaceae</taxon>
        <taxon>Desulfovibrio</taxon>
    </lineage>
</organism>